<dbReference type="PANTHER" id="PTHR23517">
    <property type="entry name" value="RESISTANCE PROTEIN MDTM, PUTATIVE-RELATED-RELATED"/>
    <property type="match status" value="1"/>
</dbReference>
<dbReference type="OrthoDB" id="3865324at2"/>
<dbReference type="Gene3D" id="1.20.1250.20">
    <property type="entry name" value="MFS general substrate transporter like domains"/>
    <property type="match status" value="1"/>
</dbReference>
<protein>
    <submittedName>
        <fullName evidence="8">Major Facilitator Superfamily protein</fullName>
    </submittedName>
</protein>
<feature type="transmembrane region" description="Helical" evidence="7">
    <location>
        <begin position="162"/>
        <end position="180"/>
    </location>
</feature>
<dbReference type="GO" id="GO:0005886">
    <property type="term" value="C:plasma membrane"/>
    <property type="evidence" value="ECO:0007669"/>
    <property type="project" value="UniProtKB-SubCell"/>
</dbReference>
<evidence type="ECO:0000256" key="1">
    <source>
        <dbReference type="ARBA" id="ARBA00004651"/>
    </source>
</evidence>
<dbReference type="PANTHER" id="PTHR23517:SF2">
    <property type="entry name" value="MULTIDRUG RESISTANCE PROTEIN MDTH"/>
    <property type="match status" value="1"/>
</dbReference>
<feature type="transmembrane region" description="Helical" evidence="7">
    <location>
        <begin position="70"/>
        <end position="89"/>
    </location>
</feature>
<dbReference type="InterPro" id="IPR050171">
    <property type="entry name" value="MFS_Transporters"/>
</dbReference>
<keyword evidence="6 7" id="KW-0472">Membrane</keyword>
<comment type="subcellular location">
    <subcellularLocation>
        <location evidence="1">Cell membrane</location>
        <topology evidence="1">Multi-pass membrane protein</topology>
    </subcellularLocation>
</comment>
<evidence type="ECO:0000313" key="9">
    <source>
        <dbReference type="Proteomes" id="UP000199482"/>
    </source>
</evidence>
<dbReference type="GO" id="GO:0022857">
    <property type="term" value="F:transmembrane transporter activity"/>
    <property type="evidence" value="ECO:0007669"/>
    <property type="project" value="InterPro"/>
</dbReference>
<feature type="transmembrane region" description="Helical" evidence="7">
    <location>
        <begin position="412"/>
        <end position="433"/>
    </location>
</feature>
<keyword evidence="3" id="KW-1003">Cell membrane</keyword>
<feature type="transmembrane region" description="Helical" evidence="7">
    <location>
        <begin position="317"/>
        <end position="337"/>
    </location>
</feature>
<feature type="transmembrane region" description="Helical" evidence="7">
    <location>
        <begin position="384"/>
        <end position="406"/>
    </location>
</feature>
<keyword evidence="5 7" id="KW-1133">Transmembrane helix</keyword>
<dbReference type="STRING" id="589382.SAMN04489721_2407"/>
<dbReference type="SUPFAM" id="SSF103473">
    <property type="entry name" value="MFS general substrate transporter"/>
    <property type="match status" value="1"/>
</dbReference>
<dbReference type="Pfam" id="PF07690">
    <property type="entry name" value="MFS_1"/>
    <property type="match status" value="1"/>
</dbReference>
<dbReference type="AlphaFoldDB" id="A0A1H1X641"/>
<gene>
    <name evidence="8" type="ORF">SAMN04489721_2407</name>
</gene>
<dbReference type="InterPro" id="IPR011701">
    <property type="entry name" value="MFS"/>
</dbReference>
<feature type="transmembrane region" description="Helical" evidence="7">
    <location>
        <begin position="343"/>
        <end position="363"/>
    </location>
</feature>
<keyword evidence="4 7" id="KW-0812">Transmembrane</keyword>
<dbReference type="EMBL" id="LT629755">
    <property type="protein sequence ID" value="SDT04823.1"/>
    <property type="molecule type" value="Genomic_DNA"/>
</dbReference>
<evidence type="ECO:0000256" key="2">
    <source>
        <dbReference type="ARBA" id="ARBA00022448"/>
    </source>
</evidence>
<sequence>MQGWQNGVVTVAPSRPPLVSRILAPLADPVLRVLVVATLISRIGRGIFLTVTVLYFTFVVGLPANEVAIVLSLASAAGVLSSLAGGWLADRVSARALLIGLSVADGVGLIAYVFAGDFVTALVIAVSVGAVEQAANATRTAIIARAFTGERRVEARAVLRTVTNLSIAVGSGIGAIALVVGTPEAYRAIIVGAGVAYLLGVTQLVRLPRTGDAPARLLATPVTTATGSTDVAASARAERAALRAHSPWRDPRYLLLTLCSAVFGMQFGVSDVGVPLWIAHHTAAPEVLVAFVLVLNTAIVVLFQVPLSRGTHDLRVAGRVSAIAAWLMAGACVVYALAAGLPAWAAIAVVLVAALSHAFAEVLSQAGGWGLSFELADPVRAGTYQGVFSMGYSLGAMCAPLVVASTALEHGLAGWTVLGAIFLASGLGTWAIARRAARAADERVSGEGKLLRTGSAVSS</sequence>
<accession>A0A1H1X641</accession>
<feature type="transmembrane region" description="Helical" evidence="7">
    <location>
        <begin position="284"/>
        <end position="305"/>
    </location>
</feature>
<name>A0A1H1X641_9MICO</name>
<evidence type="ECO:0000256" key="5">
    <source>
        <dbReference type="ARBA" id="ARBA00022989"/>
    </source>
</evidence>
<feature type="transmembrane region" description="Helical" evidence="7">
    <location>
        <begin position="253"/>
        <end position="278"/>
    </location>
</feature>
<feature type="transmembrane region" description="Helical" evidence="7">
    <location>
        <begin position="47"/>
        <end position="64"/>
    </location>
</feature>
<evidence type="ECO:0000256" key="4">
    <source>
        <dbReference type="ARBA" id="ARBA00022692"/>
    </source>
</evidence>
<keyword evidence="2" id="KW-0813">Transport</keyword>
<evidence type="ECO:0000256" key="3">
    <source>
        <dbReference type="ARBA" id="ARBA00022475"/>
    </source>
</evidence>
<feature type="transmembrane region" description="Helical" evidence="7">
    <location>
        <begin position="186"/>
        <end position="207"/>
    </location>
</feature>
<dbReference type="Proteomes" id="UP000199482">
    <property type="component" value="Chromosome I"/>
</dbReference>
<organism evidence="8 9">
    <name type="scientific">Agromyces flavus</name>
    <dbReference type="NCBI Taxonomy" id="589382"/>
    <lineage>
        <taxon>Bacteria</taxon>
        <taxon>Bacillati</taxon>
        <taxon>Actinomycetota</taxon>
        <taxon>Actinomycetes</taxon>
        <taxon>Micrococcales</taxon>
        <taxon>Microbacteriaceae</taxon>
        <taxon>Agromyces</taxon>
    </lineage>
</organism>
<evidence type="ECO:0000313" key="8">
    <source>
        <dbReference type="EMBL" id="SDT04823.1"/>
    </source>
</evidence>
<proteinExistence type="predicted"/>
<evidence type="ECO:0000256" key="7">
    <source>
        <dbReference type="SAM" id="Phobius"/>
    </source>
</evidence>
<dbReference type="InterPro" id="IPR036259">
    <property type="entry name" value="MFS_trans_sf"/>
</dbReference>
<evidence type="ECO:0000256" key="6">
    <source>
        <dbReference type="ARBA" id="ARBA00023136"/>
    </source>
</evidence>
<reference evidence="9" key="1">
    <citation type="submission" date="2016-10" db="EMBL/GenBank/DDBJ databases">
        <authorList>
            <person name="Varghese N."/>
            <person name="Submissions S."/>
        </authorList>
    </citation>
    <scope>NUCLEOTIDE SEQUENCE [LARGE SCALE GENOMIC DNA]</scope>
    <source>
        <strain evidence="9">CPCC 202695</strain>
    </source>
</reference>